<dbReference type="SMART" id="SM00448">
    <property type="entry name" value="REC"/>
    <property type="match status" value="1"/>
</dbReference>
<evidence type="ECO:0000313" key="26">
    <source>
        <dbReference type="EMBL" id="NYH12237.1"/>
    </source>
</evidence>
<dbReference type="SMART" id="SM00091">
    <property type="entry name" value="PAS"/>
    <property type="match status" value="1"/>
</dbReference>
<evidence type="ECO:0000256" key="18">
    <source>
        <dbReference type="SAM" id="Coils"/>
    </source>
</evidence>
<evidence type="ECO:0000259" key="23">
    <source>
        <dbReference type="PROSITE" id="PS50112"/>
    </source>
</evidence>
<evidence type="ECO:0000256" key="1">
    <source>
        <dbReference type="ARBA" id="ARBA00000085"/>
    </source>
</evidence>
<dbReference type="InterPro" id="IPR011006">
    <property type="entry name" value="CheY-like_superfamily"/>
</dbReference>
<dbReference type="InterPro" id="IPR036641">
    <property type="entry name" value="HPT_dom_sf"/>
</dbReference>
<dbReference type="Proteomes" id="UP000553035">
    <property type="component" value="Unassembled WGS sequence"/>
</dbReference>
<feature type="chain" id="PRO_5030749092" description="histidine kinase" evidence="20">
    <location>
        <begin position="27"/>
        <end position="1226"/>
    </location>
</feature>
<dbReference type="InterPro" id="IPR036097">
    <property type="entry name" value="HisK_dim/P_sf"/>
</dbReference>
<evidence type="ECO:0000256" key="17">
    <source>
        <dbReference type="PROSITE-ProRule" id="PRU00169"/>
    </source>
</evidence>
<dbReference type="CDD" id="cd17546">
    <property type="entry name" value="REC_hyHK_CKI1_RcsC-like"/>
    <property type="match status" value="1"/>
</dbReference>
<dbReference type="PROSITE" id="PS50894">
    <property type="entry name" value="HPT"/>
    <property type="match status" value="1"/>
</dbReference>
<keyword evidence="7 26" id="KW-0808">Transferase</keyword>
<feature type="modified residue" description="Phosphohistidine" evidence="16">
    <location>
        <position position="1156"/>
    </location>
</feature>
<evidence type="ECO:0000256" key="11">
    <source>
        <dbReference type="ARBA" id="ARBA00022777"/>
    </source>
</evidence>
<dbReference type="InterPro" id="IPR008207">
    <property type="entry name" value="Sig_transdc_His_kin_Hpt_dom"/>
</dbReference>
<dbReference type="InterPro" id="IPR003661">
    <property type="entry name" value="HisK_dim/P_dom"/>
</dbReference>
<dbReference type="GO" id="GO:0005886">
    <property type="term" value="C:plasma membrane"/>
    <property type="evidence" value="ECO:0007669"/>
    <property type="project" value="UniProtKB-SubCell"/>
</dbReference>
<dbReference type="EC" id="2.7.13.3" evidence="3"/>
<keyword evidence="15 19" id="KW-0472">Membrane</keyword>
<protein>
    <recommendedName>
        <fullName evidence="3">histidine kinase</fullName>
        <ecNumber evidence="3">2.7.13.3</ecNumber>
    </recommendedName>
</protein>
<evidence type="ECO:0000256" key="3">
    <source>
        <dbReference type="ARBA" id="ARBA00012438"/>
    </source>
</evidence>
<dbReference type="InterPro" id="IPR005467">
    <property type="entry name" value="His_kinase_dom"/>
</dbReference>
<dbReference type="InterPro" id="IPR049871">
    <property type="entry name" value="BvgS-like_periplasmic2"/>
</dbReference>
<evidence type="ECO:0000313" key="27">
    <source>
        <dbReference type="Proteomes" id="UP000553035"/>
    </source>
</evidence>
<keyword evidence="11 26" id="KW-0418">Kinase</keyword>
<evidence type="ECO:0000256" key="16">
    <source>
        <dbReference type="PROSITE-ProRule" id="PRU00110"/>
    </source>
</evidence>
<keyword evidence="6 17" id="KW-0597">Phosphoprotein</keyword>
<dbReference type="CDD" id="cd13705">
    <property type="entry name" value="PBP2_BvgS_D1"/>
    <property type="match status" value="1"/>
</dbReference>
<keyword evidence="9 20" id="KW-0732">Signal</keyword>
<reference evidence="26 27" key="1">
    <citation type="submission" date="2020-07" db="EMBL/GenBank/DDBJ databases">
        <title>Exploring microbial biodiversity for novel pathways involved in the catabolism of aromatic compounds derived from lignin.</title>
        <authorList>
            <person name="Elkins J."/>
        </authorList>
    </citation>
    <scope>NUCLEOTIDE SEQUENCE [LARGE SCALE GENOMIC DNA]</scope>
    <source>
        <strain evidence="26 27">VanB</strain>
    </source>
</reference>
<evidence type="ECO:0000256" key="13">
    <source>
        <dbReference type="ARBA" id="ARBA00022989"/>
    </source>
</evidence>
<dbReference type="GO" id="GO:0000155">
    <property type="term" value="F:phosphorelay sensor kinase activity"/>
    <property type="evidence" value="ECO:0007669"/>
    <property type="project" value="InterPro"/>
</dbReference>
<dbReference type="Gene3D" id="1.10.287.130">
    <property type="match status" value="1"/>
</dbReference>
<comment type="subcellular location">
    <subcellularLocation>
        <location evidence="2">Cell inner membrane</location>
        <topology evidence="2">Multi-pass membrane protein</topology>
    </subcellularLocation>
</comment>
<dbReference type="InterPro" id="IPR003594">
    <property type="entry name" value="HATPase_dom"/>
</dbReference>
<evidence type="ECO:0000256" key="5">
    <source>
        <dbReference type="ARBA" id="ARBA00022519"/>
    </source>
</evidence>
<dbReference type="SUPFAM" id="SSF55874">
    <property type="entry name" value="ATPase domain of HSP90 chaperone/DNA topoisomerase II/histidine kinase"/>
    <property type="match status" value="1"/>
</dbReference>
<organism evidence="26 27">
    <name type="scientific">Pseudomonas moraviensis</name>
    <dbReference type="NCBI Taxonomy" id="321662"/>
    <lineage>
        <taxon>Bacteria</taxon>
        <taxon>Pseudomonadati</taxon>
        <taxon>Pseudomonadota</taxon>
        <taxon>Gammaproteobacteria</taxon>
        <taxon>Pseudomonadales</taxon>
        <taxon>Pseudomonadaceae</taxon>
        <taxon>Pseudomonas</taxon>
    </lineage>
</organism>
<keyword evidence="13 19" id="KW-1133">Transmembrane helix</keyword>
<dbReference type="Pfam" id="PF02518">
    <property type="entry name" value="HATPase_c"/>
    <property type="match status" value="1"/>
</dbReference>
<dbReference type="CDD" id="cd16922">
    <property type="entry name" value="HATPase_EvgS-ArcB-TorS-like"/>
    <property type="match status" value="1"/>
</dbReference>
<feature type="domain" description="Response regulatory" evidence="22">
    <location>
        <begin position="967"/>
        <end position="1086"/>
    </location>
</feature>
<evidence type="ECO:0000256" key="20">
    <source>
        <dbReference type="SAM" id="SignalP"/>
    </source>
</evidence>
<evidence type="ECO:0000256" key="2">
    <source>
        <dbReference type="ARBA" id="ARBA00004429"/>
    </source>
</evidence>
<dbReference type="InterPro" id="IPR036890">
    <property type="entry name" value="HATPase_C_sf"/>
</dbReference>
<dbReference type="InterPro" id="IPR035965">
    <property type="entry name" value="PAS-like_dom_sf"/>
</dbReference>
<dbReference type="Pfam" id="PF08448">
    <property type="entry name" value="PAS_4"/>
    <property type="match status" value="1"/>
</dbReference>
<dbReference type="AlphaFoldDB" id="A0A7Y9W0W1"/>
<dbReference type="SMART" id="SM00387">
    <property type="entry name" value="HATPase_c"/>
    <property type="match status" value="1"/>
</dbReference>
<evidence type="ECO:0000256" key="19">
    <source>
        <dbReference type="SAM" id="Phobius"/>
    </source>
</evidence>
<evidence type="ECO:0000256" key="9">
    <source>
        <dbReference type="ARBA" id="ARBA00022729"/>
    </source>
</evidence>
<dbReference type="CDD" id="cd00082">
    <property type="entry name" value="HisKA"/>
    <property type="match status" value="1"/>
</dbReference>
<dbReference type="InterPro" id="IPR001789">
    <property type="entry name" value="Sig_transdc_resp-reg_receiver"/>
</dbReference>
<dbReference type="SUPFAM" id="SSF52172">
    <property type="entry name" value="CheY-like"/>
    <property type="match status" value="1"/>
</dbReference>
<dbReference type="CDD" id="cd00130">
    <property type="entry name" value="PAS"/>
    <property type="match status" value="1"/>
</dbReference>
<keyword evidence="14" id="KW-0902">Two-component regulatory system</keyword>
<feature type="domain" description="PAS" evidence="23">
    <location>
        <begin position="577"/>
        <end position="649"/>
    </location>
</feature>
<keyword evidence="8 19" id="KW-0812">Transmembrane</keyword>
<dbReference type="PROSITE" id="PS50113">
    <property type="entry name" value="PAC"/>
    <property type="match status" value="1"/>
</dbReference>
<dbReference type="InterPro" id="IPR013656">
    <property type="entry name" value="PAS_4"/>
</dbReference>
<gene>
    <name evidence="26" type="ORF">GGI52_005280</name>
</gene>
<keyword evidence="10" id="KW-0547">Nucleotide-binding</keyword>
<evidence type="ECO:0000256" key="12">
    <source>
        <dbReference type="ARBA" id="ARBA00022840"/>
    </source>
</evidence>
<dbReference type="EMBL" id="JACCAT010000001">
    <property type="protein sequence ID" value="NYH12237.1"/>
    <property type="molecule type" value="Genomic_DNA"/>
</dbReference>
<dbReference type="InterPro" id="IPR001638">
    <property type="entry name" value="Solute-binding_3/MltF_N"/>
</dbReference>
<keyword evidence="12" id="KW-0067">ATP-binding</keyword>
<dbReference type="Gene3D" id="3.30.565.10">
    <property type="entry name" value="Histidine kinase-like ATPase, C-terminal domain"/>
    <property type="match status" value="1"/>
</dbReference>
<evidence type="ECO:0000259" key="22">
    <source>
        <dbReference type="PROSITE" id="PS50110"/>
    </source>
</evidence>
<feature type="domain" description="HPt" evidence="25">
    <location>
        <begin position="1117"/>
        <end position="1210"/>
    </location>
</feature>
<dbReference type="Pfam" id="PF00072">
    <property type="entry name" value="Response_reg"/>
    <property type="match status" value="1"/>
</dbReference>
<dbReference type="SUPFAM" id="SSF53850">
    <property type="entry name" value="Periplasmic binding protein-like II"/>
    <property type="match status" value="2"/>
</dbReference>
<keyword evidence="18" id="KW-0175">Coiled coil</keyword>
<comment type="caution">
    <text evidence="26">The sequence shown here is derived from an EMBL/GenBank/DDBJ whole genome shotgun (WGS) entry which is preliminary data.</text>
</comment>
<dbReference type="GO" id="GO:0009927">
    <property type="term" value="F:histidine phosphotransfer kinase activity"/>
    <property type="evidence" value="ECO:0007669"/>
    <property type="project" value="TreeGrafter"/>
</dbReference>
<keyword evidence="5" id="KW-0997">Cell inner membrane</keyword>
<dbReference type="Gene3D" id="3.40.50.2300">
    <property type="match status" value="1"/>
</dbReference>
<dbReference type="InterPro" id="IPR000700">
    <property type="entry name" value="PAS-assoc_C"/>
</dbReference>
<dbReference type="PANTHER" id="PTHR43047">
    <property type="entry name" value="TWO-COMPONENT HISTIDINE PROTEIN KINASE"/>
    <property type="match status" value="1"/>
</dbReference>
<evidence type="ECO:0000256" key="10">
    <source>
        <dbReference type="ARBA" id="ARBA00022741"/>
    </source>
</evidence>
<sequence length="1226" mass="133533">MNTLLRCVGLAVCLLGQLGSVSPVQAAVQTLNLFGRSNGDLPSVVLDEEDWRWLRDKGSLRLGVSVPDSAPFGMIIGGQDYEGITADYAALLAGMLHTRIEVLRYDSRAEAMQALRDGELDLVGNVNSFDGTDSELALTSPYVQAPSVLVTRSGASKVLAPDLADNRLAIVDQVQPTEAVTASYPKAVLQLHPSAQSAIGAVAFNQADAYLGDAVSTHYLVGKYFLNDVYLTMLPGMFSTHFSFALNQRNSQLLHIINAALEVIPVSDRMTILRRWGAGDLNVAGLDLLQFTEAEQRWMQKHPRLTVAVNDGLPPVSFFDGQGEFRGVGAEVLAKVSQRTGLKFDVLRSNSMEKLVEQVRAGKADLIAAFTPSTAREGELRFTRPYMTSPFVLITQDGAGKPQSLEGMVGKRLAMRRGNALSDYIRGQFPGIQLIETTTSAEALALVDKGEAEGALNSLINGRYMILREYRDRLRVAGVVGPLSAPTGFATDRGALELYSILDKALQSIPPEELDELTSRWRHDVVIDNDNWLHHRSAVIQGFVIFGLLLMLALVWIVHLRKLVLTREKAQRALNDQMEFMRALIDGTPHAIYVRDREGRLISCNSAYLDALGLPREAVMGKRLTDSPVVGRSDAETFQAEYIKVMESGTRWIKDRTYIHTDGAVHTVYHWMLPYNTSEGVVMGIIAGWIDISDRQRLMDQLQSAKQSADDANRAKTTFLATMSHEIRTPMNAVIGMLELAMKKADQGVMDRFAIEVASGAARGLLDLIGDILDIARIESGRLSLTPERASLRELVESVVRMFEGVARQKGVRLLLDFDLKASRDVLIDPLRFKQILSNLLSNAIKFTDEGEVRLSVQAVLSACGERLAIHVQVKDSGIGISAEDQALLFNPFGQARNNHQSARGGSGLGLVISRTLCEMMDGHLHLTSVPGKGTQIDICLDLLILQPVPAAELPAAALTNQTAVLNILVIDDYPANRLLLSQQLSYLGHSVSDAEDGAHGLRAWRNGRFDVVITDCNMPVMNGYELTRAIRDEEQSSGAEPCLILGLTANAQPEEKDRCLAEGMDDCLFKPISLGDLSTRLSSVQSGAEPPAQGAVNPMVEGDINLGSLQQLTRGDQAAIRKLLGDLASSNEEDMLRLIKLFGEHDLSGLSDLAHRVKGGARIIKASGLILCCEQLEAVCMGADSVALTEAVDALQQAMERLAQTLEQHMADPEAVEDGASVAVD</sequence>
<name>A0A7Y9W0W1_9PSED</name>
<dbReference type="Pfam" id="PF00512">
    <property type="entry name" value="HisKA"/>
    <property type="match status" value="1"/>
</dbReference>
<feature type="modified residue" description="4-aspartylphosphate" evidence="17">
    <location>
        <position position="1016"/>
    </location>
</feature>
<evidence type="ECO:0000259" key="24">
    <source>
        <dbReference type="PROSITE" id="PS50113"/>
    </source>
</evidence>
<dbReference type="CDD" id="cd13707">
    <property type="entry name" value="PBP2_BvgS_D2"/>
    <property type="match status" value="1"/>
</dbReference>
<dbReference type="SMART" id="SM00062">
    <property type="entry name" value="PBPb"/>
    <property type="match status" value="2"/>
</dbReference>
<evidence type="ECO:0000256" key="14">
    <source>
        <dbReference type="ARBA" id="ARBA00023012"/>
    </source>
</evidence>
<dbReference type="SUPFAM" id="SSF55785">
    <property type="entry name" value="PYP-like sensor domain (PAS domain)"/>
    <property type="match status" value="1"/>
</dbReference>
<dbReference type="PROSITE" id="PS50110">
    <property type="entry name" value="RESPONSE_REGULATORY"/>
    <property type="match status" value="1"/>
</dbReference>
<dbReference type="Gene3D" id="3.30.450.20">
    <property type="entry name" value="PAS domain"/>
    <property type="match status" value="1"/>
</dbReference>
<evidence type="ECO:0000259" key="25">
    <source>
        <dbReference type="PROSITE" id="PS50894"/>
    </source>
</evidence>
<dbReference type="PROSITE" id="PS50112">
    <property type="entry name" value="PAS"/>
    <property type="match status" value="1"/>
</dbReference>
<feature type="transmembrane region" description="Helical" evidence="19">
    <location>
        <begin position="538"/>
        <end position="559"/>
    </location>
</feature>
<dbReference type="InterPro" id="IPR049870">
    <property type="entry name" value="BvgS-like_periplasmic1"/>
</dbReference>
<dbReference type="PANTHER" id="PTHR43047:SF72">
    <property type="entry name" value="OSMOSENSING HISTIDINE PROTEIN KINASE SLN1"/>
    <property type="match status" value="1"/>
</dbReference>
<dbReference type="GO" id="GO:0005524">
    <property type="term" value="F:ATP binding"/>
    <property type="evidence" value="ECO:0007669"/>
    <property type="project" value="UniProtKB-KW"/>
</dbReference>
<dbReference type="FunFam" id="3.30.565.10:FF:000010">
    <property type="entry name" value="Sensor histidine kinase RcsC"/>
    <property type="match status" value="1"/>
</dbReference>
<dbReference type="Gene3D" id="1.20.120.160">
    <property type="entry name" value="HPT domain"/>
    <property type="match status" value="1"/>
</dbReference>
<evidence type="ECO:0000256" key="8">
    <source>
        <dbReference type="ARBA" id="ARBA00022692"/>
    </source>
</evidence>
<evidence type="ECO:0000256" key="7">
    <source>
        <dbReference type="ARBA" id="ARBA00022679"/>
    </source>
</evidence>
<accession>A0A7Y9W0W1</accession>
<dbReference type="Pfam" id="PF00497">
    <property type="entry name" value="SBP_bac_3"/>
    <property type="match status" value="2"/>
</dbReference>
<dbReference type="Pfam" id="PF01627">
    <property type="entry name" value="Hpt"/>
    <property type="match status" value="1"/>
</dbReference>
<evidence type="ECO:0000259" key="21">
    <source>
        <dbReference type="PROSITE" id="PS50109"/>
    </source>
</evidence>
<feature type="domain" description="Histidine kinase" evidence="21">
    <location>
        <begin position="722"/>
        <end position="945"/>
    </location>
</feature>
<comment type="catalytic activity">
    <reaction evidence="1">
        <text>ATP + protein L-histidine = ADP + protein N-phospho-L-histidine.</text>
        <dbReference type="EC" id="2.7.13.3"/>
    </reaction>
</comment>
<dbReference type="RefSeq" id="WP_179695258.1">
    <property type="nucleotide sequence ID" value="NZ_JACCAT010000001.1"/>
</dbReference>
<evidence type="ECO:0000256" key="6">
    <source>
        <dbReference type="ARBA" id="ARBA00022553"/>
    </source>
</evidence>
<dbReference type="NCBIfam" id="TIGR00229">
    <property type="entry name" value="sensory_box"/>
    <property type="match status" value="1"/>
</dbReference>
<evidence type="ECO:0000256" key="15">
    <source>
        <dbReference type="ARBA" id="ARBA00023136"/>
    </source>
</evidence>
<dbReference type="PROSITE" id="PS50109">
    <property type="entry name" value="HIS_KIN"/>
    <property type="match status" value="1"/>
</dbReference>
<dbReference type="SMART" id="SM00388">
    <property type="entry name" value="HisKA"/>
    <property type="match status" value="1"/>
</dbReference>
<feature type="signal peptide" evidence="20">
    <location>
        <begin position="1"/>
        <end position="26"/>
    </location>
</feature>
<dbReference type="Gene3D" id="3.40.190.10">
    <property type="entry name" value="Periplasmic binding protein-like II"/>
    <property type="match status" value="4"/>
</dbReference>
<dbReference type="SUPFAM" id="SSF47226">
    <property type="entry name" value="Histidine-containing phosphotransfer domain, HPT domain"/>
    <property type="match status" value="1"/>
</dbReference>
<keyword evidence="4" id="KW-1003">Cell membrane</keyword>
<dbReference type="SUPFAM" id="SSF47384">
    <property type="entry name" value="Homodimeric domain of signal transducing histidine kinase"/>
    <property type="match status" value="1"/>
</dbReference>
<evidence type="ECO:0000256" key="4">
    <source>
        <dbReference type="ARBA" id="ARBA00022475"/>
    </source>
</evidence>
<dbReference type="InterPro" id="IPR000014">
    <property type="entry name" value="PAS"/>
</dbReference>
<proteinExistence type="predicted"/>
<feature type="domain" description="PAC" evidence="24">
    <location>
        <begin position="652"/>
        <end position="704"/>
    </location>
</feature>
<dbReference type="PRINTS" id="PR00344">
    <property type="entry name" value="BCTRLSENSOR"/>
</dbReference>
<feature type="coiled-coil region" evidence="18">
    <location>
        <begin position="1186"/>
        <end position="1213"/>
    </location>
</feature>
<dbReference type="InterPro" id="IPR004358">
    <property type="entry name" value="Sig_transdc_His_kin-like_C"/>
</dbReference>